<feature type="compositionally biased region" description="Basic and acidic residues" evidence="1">
    <location>
        <begin position="1"/>
        <end position="16"/>
    </location>
</feature>
<feature type="compositionally biased region" description="Low complexity" evidence="1">
    <location>
        <begin position="88"/>
        <end position="101"/>
    </location>
</feature>
<dbReference type="AlphaFoldDB" id="A0A8J5R5E7"/>
<evidence type="ECO:0000256" key="1">
    <source>
        <dbReference type="SAM" id="MobiDB-lite"/>
    </source>
</evidence>
<reference evidence="2" key="2">
    <citation type="submission" date="2021-04" db="EMBL/GenBank/DDBJ databases">
        <title>Genome-wide patterns of bracovirus chromosomal integration into multiple host tissues during parasitism.</title>
        <authorList>
            <person name="Chebbi M.A.C."/>
        </authorList>
    </citation>
    <scope>NUCLEOTIDE SEQUENCE</scope>
    <source>
        <tissue evidence="2">Whole body</tissue>
    </source>
</reference>
<feature type="compositionally biased region" description="Basic and acidic residues" evidence="1">
    <location>
        <begin position="69"/>
        <end position="79"/>
    </location>
</feature>
<sequence length="150" mass="16645">MADRKTSNRRPEESKETPGNTFSRFVRRLSSTKKYHGDETPGASSSSTSQKTDSRSGKKDSSATKNSSRKKEQLPEKLTKAFLNLPESSSSSNSSLSQLSSPWLTPAPSYQSLNTNERATELKLLSQLHANFDEATNIVGNYKSLRDQKK</sequence>
<dbReference type="Proteomes" id="UP000729913">
    <property type="component" value="Unassembled WGS sequence"/>
</dbReference>
<comment type="caution">
    <text evidence="2">The sequence shown here is derived from an EMBL/GenBank/DDBJ whole genome shotgun (WGS) entry which is preliminary data.</text>
</comment>
<evidence type="ECO:0000313" key="2">
    <source>
        <dbReference type="EMBL" id="KAG8039940.1"/>
    </source>
</evidence>
<protein>
    <submittedName>
        <fullName evidence="2">Uncharacterized protein</fullName>
    </submittedName>
</protein>
<evidence type="ECO:0000313" key="3">
    <source>
        <dbReference type="Proteomes" id="UP000729913"/>
    </source>
</evidence>
<accession>A0A8J5R5E7</accession>
<gene>
    <name evidence="2" type="ORF">G9C98_004549</name>
</gene>
<dbReference type="OrthoDB" id="7695943at2759"/>
<feature type="compositionally biased region" description="Basic residues" evidence="1">
    <location>
        <begin position="25"/>
        <end position="34"/>
    </location>
</feature>
<organism evidence="2 3">
    <name type="scientific">Cotesia typhae</name>
    <dbReference type="NCBI Taxonomy" id="2053667"/>
    <lineage>
        <taxon>Eukaryota</taxon>
        <taxon>Metazoa</taxon>
        <taxon>Ecdysozoa</taxon>
        <taxon>Arthropoda</taxon>
        <taxon>Hexapoda</taxon>
        <taxon>Insecta</taxon>
        <taxon>Pterygota</taxon>
        <taxon>Neoptera</taxon>
        <taxon>Endopterygota</taxon>
        <taxon>Hymenoptera</taxon>
        <taxon>Apocrita</taxon>
        <taxon>Ichneumonoidea</taxon>
        <taxon>Braconidae</taxon>
        <taxon>Microgastrinae</taxon>
        <taxon>Cotesia</taxon>
    </lineage>
</organism>
<name>A0A8J5R5E7_9HYME</name>
<proteinExistence type="predicted"/>
<reference evidence="2" key="1">
    <citation type="submission" date="2020-03" db="EMBL/GenBank/DDBJ databases">
        <authorList>
            <person name="Chebbi M.A."/>
            <person name="Drezen J.M."/>
        </authorList>
    </citation>
    <scope>NUCLEOTIDE SEQUENCE</scope>
    <source>
        <tissue evidence="2">Whole body</tissue>
    </source>
</reference>
<keyword evidence="3" id="KW-1185">Reference proteome</keyword>
<dbReference type="EMBL" id="JAAOIC020000031">
    <property type="protein sequence ID" value="KAG8039940.1"/>
    <property type="molecule type" value="Genomic_DNA"/>
</dbReference>
<feature type="compositionally biased region" description="Basic and acidic residues" evidence="1">
    <location>
        <begin position="52"/>
        <end position="62"/>
    </location>
</feature>
<feature type="region of interest" description="Disordered" evidence="1">
    <location>
        <begin position="1"/>
        <end position="112"/>
    </location>
</feature>